<evidence type="ECO:0000259" key="1">
    <source>
        <dbReference type="Pfam" id="PF13280"/>
    </source>
</evidence>
<proteinExistence type="predicted"/>
<organism evidence="3 4">
    <name type="scientific">Candidatus Ornithomonoglobus merdipullorum</name>
    <dbReference type="NCBI Taxonomy" id="2840895"/>
    <lineage>
        <taxon>Bacteria</taxon>
        <taxon>Bacillati</taxon>
        <taxon>Bacillota</taxon>
        <taxon>Clostridia</taxon>
        <taxon>Candidatus Ornithomonoglobus</taxon>
    </lineage>
</organism>
<dbReference type="PROSITE" id="PS52050">
    <property type="entry name" value="WYL"/>
    <property type="match status" value="1"/>
</dbReference>
<dbReference type="InterPro" id="IPR057727">
    <property type="entry name" value="WCX_dom"/>
</dbReference>
<feature type="domain" description="WCX" evidence="2">
    <location>
        <begin position="261"/>
        <end position="333"/>
    </location>
</feature>
<evidence type="ECO:0000259" key="2">
    <source>
        <dbReference type="Pfam" id="PF25583"/>
    </source>
</evidence>
<dbReference type="InterPro" id="IPR051534">
    <property type="entry name" value="CBASS_pafABC_assoc_protein"/>
</dbReference>
<dbReference type="Pfam" id="PF25583">
    <property type="entry name" value="WCX"/>
    <property type="match status" value="1"/>
</dbReference>
<reference evidence="3" key="1">
    <citation type="submission" date="2020-10" db="EMBL/GenBank/DDBJ databases">
        <authorList>
            <person name="Gilroy R."/>
        </authorList>
    </citation>
    <scope>NUCLEOTIDE SEQUENCE</scope>
    <source>
        <strain evidence="3">USAMLcec3-3695</strain>
    </source>
</reference>
<protein>
    <submittedName>
        <fullName evidence="3">WYL domain-containing protein</fullName>
    </submittedName>
</protein>
<dbReference type="EMBL" id="DVNB01000074">
    <property type="protein sequence ID" value="HIU57544.1"/>
    <property type="molecule type" value="Genomic_DNA"/>
</dbReference>
<dbReference type="AlphaFoldDB" id="A0A9D1SEK8"/>
<dbReference type="InterPro" id="IPR026881">
    <property type="entry name" value="WYL_dom"/>
</dbReference>
<evidence type="ECO:0000313" key="3">
    <source>
        <dbReference type="EMBL" id="HIU57544.1"/>
    </source>
</evidence>
<sequence length="341" mass="39973">MYTVHSKKTVMLNILDILKKYSDAEHRLTQAQISDILSSEYGMKVDRRTVRRNLSELAELYDGIDYTEVERRGKDGSDLSICTDWYIEREFDDSELRLLIDSVLFAKNIPYSQSRQLIDKLAGLSNVYFGRKIKNICGLTENMPRNPELFHTIDVLDTAISENKKVAFIYNSYGADKKLHPKRESEYIINPYRMAATNGRYYLICNYDKYDNIVNYRIDRITGIRMLDETRKPISKLREGKLDMPRHMAEHIYMYAGDPIRAVFKAKTYIIDQVIDWFGMEADISQIDGDECIVRIKVNEEAFFCWAMQYGLHIEVLEPQSLRERVISSVNRIAEKYRDDK</sequence>
<comment type="caution">
    <text evidence="3">The sequence shown here is derived from an EMBL/GenBank/DDBJ whole genome shotgun (WGS) entry which is preliminary data.</text>
</comment>
<dbReference type="Proteomes" id="UP000824109">
    <property type="component" value="Unassembled WGS sequence"/>
</dbReference>
<feature type="domain" description="WYL" evidence="1">
    <location>
        <begin position="152"/>
        <end position="226"/>
    </location>
</feature>
<accession>A0A9D1SEK8</accession>
<dbReference type="Pfam" id="PF13280">
    <property type="entry name" value="WYL"/>
    <property type="match status" value="1"/>
</dbReference>
<name>A0A9D1SEK8_9FIRM</name>
<evidence type="ECO:0000313" key="4">
    <source>
        <dbReference type="Proteomes" id="UP000824109"/>
    </source>
</evidence>
<dbReference type="PANTHER" id="PTHR34580:SF1">
    <property type="entry name" value="PROTEIN PAFC"/>
    <property type="match status" value="1"/>
</dbReference>
<gene>
    <name evidence="3" type="ORF">IAA61_06995</name>
</gene>
<dbReference type="PANTHER" id="PTHR34580">
    <property type="match status" value="1"/>
</dbReference>
<reference evidence="3" key="2">
    <citation type="journal article" date="2021" name="PeerJ">
        <title>Extensive microbial diversity within the chicken gut microbiome revealed by metagenomics and culture.</title>
        <authorList>
            <person name="Gilroy R."/>
            <person name="Ravi A."/>
            <person name="Getino M."/>
            <person name="Pursley I."/>
            <person name="Horton D.L."/>
            <person name="Alikhan N.F."/>
            <person name="Baker D."/>
            <person name="Gharbi K."/>
            <person name="Hall N."/>
            <person name="Watson M."/>
            <person name="Adriaenssens E.M."/>
            <person name="Foster-Nyarko E."/>
            <person name="Jarju S."/>
            <person name="Secka A."/>
            <person name="Antonio M."/>
            <person name="Oren A."/>
            <person name="Chaudhuri R.R."/>
            <person name="La Ragione R."/>
            <person name="Hildebrand F."/>
            <person name="Pallen M.J."/>
        </authorList>
    </citation>
    <scope>NUCLEOTIDE SEQUENCE</scope>
    <source>
        <strain evidence="3">USAMLcec3-3695</strain>
    </source>
</reference>